<dbReference type="InterPro" id="IPR002376">
    <property type="entry name" value="Formyl_transf_N"/>
</dbReference>
<keyword evidence="4" id="KW-1185">Reference proteome</keyword>
<comment type="caution">
    <text evidence="3">The sequence shown here is derived from an EMBL/GenBank/DDBJ whole genome shotgun (WGS) entry which is preliminary data.</text>
</comment>
<dbReference type="PANTHER" id="PTHR11138:SF5">
    <property type="entry name" value="METHIONYL-TRNA FORMYLTRANSFERASE, MITOCHONDRIAL"/>
    <property type="match status" value="1"/>
</dbReference>
<name>A0AAN6MP46_9PEZI</name>
<dbReference type="CDD" id="cd08646">
    <property type="entry name" value="FMT_core_Met-tRNA-FMT_N"/>
    <property type="match status" value="1"/>
</dbReference>
<feature type="domain" description="Formyl transferase N-terminal" evidence="2">
    <location>
        <begin position="35"/>
        <end position="221"/>
    </location>
</feature>
<evidence type="ECO:0000256" key="1">
    <source>
        <dbReference type="ARBA" id="ARBA00012261"/>
    </source>
</evidence>
<reference evidence="3" key="2">
    <citation type="submission" date="2023-05" db="EMBL/GenBank/DDBJ databases">
        <authorList>
            <consortium name="Lawrence Berkeley National Laboratory"/>
            <person name="Steindorff A."/>
            <person name="Hensen N."/>
            <person name="Bonometti L."/>
            <person name="Westerberg I."/>
            <person name="Brannstrom I.O."/>
            <person name="Guillou S."/>
            <person name="Cros-Aarteil S."/>
            <person name="Calhoun S."/>
            <person name="Haridas S."/>
            <person name="Kuo A."/>
            <person name="Mondo S."/>
            <person name="Pangilinan J."/>
            <person name="Riley R."/>
            <person name="Labutti K."/>
            <person name="Andreopoulos B."/>
            <person name="Lipzen A."/>
            <person name="Chen C."/>
            <person name="Yanf M."/>
            <person name="Daum C."/>
            <person name="Ng V."/>
            <person name="Clum A."/>
            <person name="Ohm R."/>
            <person name="Martin F."/>
            <person name="Silar P."/>
            <person name="Natvig D."/>
            <person name="Lalanne C."/>
            <person name="Gautier V."/>
            <person name="Ament-Velasquez S.L."/>
            <person name="Kruys A."/>
            <person name="Hutchinson M.I."/>
            <person name="Powell A.J."/>
            <person name="Barry K."/>
            <person name="Miller A.N."/>
            <person name="Grigoriev I.V."/>
            <person name="Debuchy R."/>
            <person name="Gladieux P."/>
            <person name="Thoren M.H."/>
            <person name="Johannesson H."/>
        </authorList>
    </citation>
    <scope>NUCLEOTIDE SEQUENCE</scope>
    <source>
        <strain evidence="3">CBS 103.79</strain>
    </source>
</reference>
<evidence type="ECO:0000259" key="2">
    <source>
        <dbReference type="Pfam" id="PF00551"/>
    </source>
</evidence>
<dbReference type="SUPFAM" id="SSF53328">
    <property type="entry name" value="Formyltransferase"/>
    <property type="match status" value="1"/>
</dbReference>
<reference evidence="3" key="1">
    <citation type="journal article" date="2023" name="Mol. Phylogenet. Evol.">
        <title>Genome-scale phylogeny and comparative genomics of the fungal order Sordariales.</title>
        <authorList>
            <person name="Hensen N."/>
            <person name="Bonometti L."/>
            <person name="Westerberg I."/>
            <person name="Brannstrom I.O."/>
            <person name="Guillou S."/>
            <person name="Cros-Aarteil S."/>
            <person name="Calhoun S."/>
            <person name="Haridas S."/>
            <person name="Kuo A."/>
            <person name="Mondo S."/>
            <person name="Pangilinan J."/>
            <person name="Riley R."/>
            <person name="LaButti K."/>
            <person name="Andreopoulos B."/>
            <person name="Lipzen A."/>
            <person name="Chen C."/>
            <person name="Yan M."/>
            <person name="Daum C."/>
            <person name="Ng V."/>
            <person name="Clum A."/>
            <person name="Steindorff A."/>
            <person name="Ohm R.A."/>
            <person name="Martin F."/>
            <person name="Silar P."/>
            <person name="Natvig D.O."/>
            <person name="Lalanne C."/>
            <person name="Gautier V."/>
            <person name="Ament-Velasquez S.L."/>
            <person name="Kruys A."/>
            <person name="Hutchinson M.I."/>
            <person name="Powell A.J."/>
            <person name="Barry K."/>
            <person name="Miller A.N."/>
            <person name="Grigoriev I.V."/>
            <person name="Debuchy R."/>
            <person name="Gladieux P."/>
            <person name="Hiltunen Thoren M."/>
            <person name="Johannesson H."/>
        </authorList>
    </citation>
    <scope>NUCLEOTIDE SEQUENCE</scope>
    <source>
        <strain evidence="3">CBS 103.79</strain>
    </source>
</reference>
<evidence type="ECO:0000313" key="3">
    <source>
        <dbReference type="EMBL" id="KAK3903838.1"/>
    </source>
</evidence>
<dbReference type="Gene3D" id="3.40.50.12230">
    <property type="match status" value="1"/>
</dbReference>
<dbReference type="PANTHER" id="PTHR11138">
    <property type="entry name" value="METHIONYL-TRNA FORMYLTRANSFERASE"/>
    <property type="match status" value="1"/>
</dbReference>
<protein>
    <recommendedName>
        <fullName evidence="1">methionyl-tRNA formyltransferase</fullName>
        <ecNumber evidence="1">2.1.2.9</ecNumber>
    </recommendedName>
</protein>
<sequence length="400" mass="43527">MLLFALSRELSRTPASSRVWRSAYSTATKKSDPLRILFCGSDDFSCASLRALHDEQKRNAELIRSIDVVVRPGKRKGRGLKVLSEVPVRTLAEELGLPIHERDTFTGWDMPEPEGHHINLIIAVSFGLFVPPRLINASKYGGLNVHPSLLPDLRGPAPIHHALLRRSTHTGLTVQTLSPLTFDAGIPLAQTPRPGIPITPSLSSIAALTAHLASLGADMLLSVLRQGLHAPPNEPFPGYTPPAEGEELQHAPKITVWDSEVVWCKSAPGGSSIELRACVLGPLWAFGRRRDGREVRVILDGLREVQQENGVDNGTWTNPKWAGREPDGFVAWAQTSEPRLVGRGVTRVVAEKSVAGDGGVVLRLVDGSWLRVQSIKVEGSTFKPAASVFQKVLKMTKSTI</sequence>
<evidence type="ECO:0000313" key="4">
    <source>
        <dbReference type="Proteomes" id="UP001303889"/>
    </source>
</evidence>
<dbReference type="EMBL" id="MU855427">
    <property type="protein sequence ID" value="KAK3903838.1"/>
    <property type="molecule type" value="Genomic_DNA"/>
</dbReference>
<accession>A0AAN6MP46</accession>
<gene>
    <name evidence="3" type="ORF">C8A05DRAFT_14227</name>
</gene>
<dbReference type="InterPro" id="IPR041711">
    <property type="entry name" value="Met-tRNA-FMT_N"/>
</dbReference>
<dbReference type="InterPro" id="IPR036477">
    <property type="entry name" value="Formyl_transf_N_sf"/>
</dbReference>
<organism evidence="3 4">
    <name type="scientific">Staphylotrichum tortipilum</name>
    <dbReference type="NCBI Taxonomy" id="2831512"/>
    <lineage>
        <taxon>Eukaryota</taxon>
        <taxon>Fungi</taxon>
        <taxon>Dikarya</taxon>
        <taxon>Ascomycota</taxon>
        <taxon>Pezizomycotina</taxon>
        <taxon>Sordariomycetes</taxon>
        <taxon>Sordariomycetidae</taxon>
        <taxon>Sordariales</taxon>
        <taxon>Chaetomiaceae</taxon>
        <taxon>Staphylotrichum</taxon>
    </lineage>
</organism>
<proteinExistence type="predicted"/>
<dbReference type="Pfam" id="PF00551">
    <property type="entry name" value="Formyl_trans_N"/>
    <property type="match status" value="1"/>
</dbReference>
<dbReference type="Proteomes" id="UP001303889">
    <property type="component" value="Unassembled WGS sequence"/>
</dbReference>
<dbReference type="GO" id="GO:0005739">
    <property type="term" value="C:mitochondrion"/>
    <property type="evidence" value="ECO:0007669"/>
    <property type="project" value="TreeGrafter"/>
</dbReference>
<dbReference type="GO" id="GO:0004479">
    <property type="term" value="F:methionyl-tRNA formyltransferase activity"/>
    <property type="evidence" value="ECO:0007669"/>
    <property type="project" value="UniProtKB-EC"/>
</dbReference>
<dbReference type="EC" id="2.1.2.9" evidence="1"/>
<dbReference type="AlphaFoldDB" id="A0AAN6MP46"/>